<dbReference type="PANTHER" id="PTHR10224">
    <property type="entry name" value="ES1 PROTEIN HOMOLOG, MITOCHONDRIAL"/>
    <property type="match status" value="1"/>
</dbReference>
<organism evidence="1 2">
    <name type="scientific">Kushneria phosphatilytica</name>
    <dbReference type="NCBI Taxonomy" id="657387"/>
    <lineage>
        <taxon>Bacteria</taxon>
        <taxon>Pseudomonadati</taxon>
        <taxon>Pseudomonadota</taxon>
        <taxon>Gammaproteobacteria</taxon>
        <taxon>Oceanospirillales</taxon>
        <taxon>Halomonadaceae</taxon>
        <taxon>Kushneria</taxon>
    </lineage>
</organism>
<evidence type="ECO:0000313" key="1">
    <source>
        <dbReference type="EMBL" id="QEL11953.1"/>
    </source>
</evidence>
<proteinExistence type="predicted"/>
<dbReference type="Proteomes" id="UP000322553">
    <property type="component" value="Chromosome"/>
</dbReference>
<reference evidence="1 2" key="1">
    <citation type="submission" date="2019-08" db="EMBL/GenBank/DDBJ databases">
        <title>Complete genome sequence of Kushneria sp. YCWA18, a halophilic phosphate-solubilizing bacterium isolated from Daqiao saltern in China.</title>
        <authorList>
            <person name="Du G.-X."/>
            <person name="Qu L.-Y."/>
        </authorList>
    </citation>
    <scope>NUCLEOTIDE SEQUENCE [LARGE SCALE GENOMIC DNA]</scope>
    <source>
        <strain evidence="1 2">YCWA18</strain>
    </source>
</reference>
<dbReference type="InterPro" id="IPR029062">
    <property type="entry name" value="Class_I_gatase-like"/>
</dbReference>
<evidence type="ECO:0000313" key="2">
    <source>
        <dbReference type="Proteomes" id="UP000322553"/>
    </source>
</evidence>
<protein>
    <submittedName>
        <fullName evidence="1">Isoprenoid biosynthesis protein ElbB</fullName>
    </submittedName>
</protein>
<accession>A0A1S1NWV8</accession>
<dbReference type="AlphaFoldDB" id="A0A1S1NWV8"/>
<dbReference type="SUPFAM" id="SSF52317">
    <property type="entry name" value="Class I glutamine amidotransferase-like"/>
    <property type="match status" value="1"/>
</dbReference>
<name>A0A1S1NWV8_9GAMM</name>
<dbReference type="KEGG" id="kuy:FY550_12945"/>
<dbReference type="EMBL" id="CP043420">
    <property type="protein sequence ID" value="QEL11953.1"/>
    <property type="molecule type" value="Genomic_DNA"/>
</dbReference>
<keyword evidence="2" id="KW-1185">Reference proteome</keyword>
<dbReference type="PANTHER" id="PTHR10224:SF12">
    <property type="entry name" value="GLYOXALASE ELBB"/>
    <property type="match status" value="1"/>
</dbReference>
<dbReference type="RefSeq" id="WP_070978487.1">
    <property type="nucleotide sequence ID" value="NZ_CP043420.1"/>
</dbReference>
<dbReference type="Gene3D" id="3.40.50.880">
    <property type="match status" value="1"/>
</dbReference>
<dbReference type="OrthoDB" id="5605062at2"/>
<sequence length="222" mass="23943">MKKPIAVVLAGCGRVDGSDPVDTLLALWRLDQRGIAWHGFAPEIDQQNANSFRDDDGHEQTTLLTESKRLVSRDVAPLGALDPKAHAGILIPGGGGISRQLSTYAREGIGMSVQEELALCLHSFFSDYRPIALMGMASLLIPRLFEQAIPVTVGHDAELSGAISAMGGLHKSCSVDEIVVDPVHRVLSTPASLLSDNMETVSTGVFRLVDRLIDMAADERYR</sequence>
<dbReference type="STRING" id="657387.BH688_08725"/>
<gene>
    <name evidence="1" type="ORF">FY550_12945</name>
</gene>